<evidence type="ECO:0000256" key="2">
    <source>
        <dbReference type="ARBA" id="ARBA00023015"/>
    </source>
</evidence>
<dbReference type="AlphaFoldDB" id="A0A444ZI72"/>
<name>A0A444ZI72_ARAHY</name>
<gene>
    <name evidence="7" type="ORF">Ahy_B04g070657</name>
</gene>
<comment type="caution">
    <text evidence="7">The sequence shown here is derived from an EMBL/GenBank/DDBJ whole genome shotgun (WGS) entry which is preliminary data.</text>
</comment>
<comment type="subcellular location">
    <subcellularLocation>
        <location evidence="1">Nucleus</location>
    </subcellularLocation>
</comment>
<dbReference type="Gramene" id="arahy.Tifrunner.gnm2.ann2.Ah14g174800.1">
    <property type="protein sequence ID" value="arahy.Tifrunner.gnm2.ann2.Ah14g174800.1-CDS-1"/>
    <property type="gene ID" value="arahy.Tifrunner.gnm2.ann2.Ah14g174800"/>
</dbReference>
<dbReference type="Pfam" id="PF26576">
    <property type="entry name" value="IBH1_N"/>
    <property type="match status" value="1"/>
</dbReference>
<evidence type="ECO:0000313" key="7">
    <source>
        <dbReference type="EMBL" id="RYR13909.1"/>
    </source>
</evidence>
<dbReference type="Proteomes" id="UP000289738">
    <property type="component" value="Chromosome B04"/>
</dbReference>
<dbReference type="EMBL" id="SDMP01000014">
    <property type="protein sequence ID" value="RYR13909.1"/>
    <property type="molecule type" value="Genomic_DNA"/>
</dbReference>
<keyword evidence="2" id="KW-0805">Transcription regulation</keyword>
<organism evidence="7 8">
    <name type="scientific">Arachis hypogaea</name>
    <name type="common">Peanut</name>
    <dbReference type="NCBI Taxonomy" id="3818"/>
    <lineage>
        <taxon>Eukaryota</taxon>
        <taxon>Viridiplantae</taxon>
        <taxon>Streptophyta</taxon>
        <taxon>Embryophyta</taxon>
        <taxon>Tracheophyta</taxon>
        <taxon>Spermatophyta</taxon>
        <taxon>Magnoliopsida</taxon>
        <taxon>eudicotyledons</taxon>
        <taxon>Gunneridae</taxon>
        <taxon>Pentapetalae</taxon>
        <taxon>rosids</taxon>
        <taxon>fabids</taxon>
        <taxon>Fabales</taxon>
        <taxon>Fabaceae</taxon>
        <taxon>Papilionoideae</taxon>
        <taxon>50 kb inversion clade</taxon>
        <taxon>dalbergioids sensu lato</taxon>
        <taxon>Dalbergieae</taxon>
        <taxon>Pterocarpus clade</taxon>
        <taxon>Arachis</taxon>
    </lineage>
</organism>
<reference evidence="7 8" key="1">
    <citation type="submission" date="2019-01" db="EMBL/GenBank/DDBJ databases">
        <title>Sequencing of cultivated peanut Arachis hypogaea provides insights into genome evolution and oil improvement.</title>
        <authorList>
            <person name="Chen X."/>
        </authorList>
    </citation>
    <scope>NUCLEOTIDE SEQUENCE [LARGE SCALE GENOMIC DNA]</scope>
    <source>
        <strain evidence="8">cv. Fuhuasheng</strain>
        <tissue evidence="7">Leaves</tissue>
    </source>
</reference>
<protein>
    <recommendedName>
        <fullName evidence="6">IBH1-like N-terminal domain-containing protein</fullName>
    </recommendedName>
</protein>
<keyword evidence="4" id="KW-0539">Nucleus</keyword>
<evidence type="ECO:0000256" key="1">
    <source>
        <dbReference type="ARBA" id="ARBA00004123"/>
    </source>
</evidence>
<dbReference type="SMR" id="A0A444ZI72"/>
<keyword evidence="3" id="KW-0804">Transcription</keyword>
<dbReference type="GO" id="GO:0005634">
    <property type="term" value="C:nucleus"/>
    <property type="evidence" value="ECO:0007669"/>
    <property type="project" value="UniProtKB-SubCell"/>
</dbReference>
<sequence length="184" mass="20884">MEGQAAKRRRVYSIEPKKVVEEAVFTRNYMNYLVPALMKIKAGKRSSHCCEIQNVVKHEVDMAMVFSAQGFAWSNALKANLQRYQNEHSSSSGGPIITSNNPSNSSSKSIKYVNKDIKGEEYEDGFINNNNNNNNNNSKLRCLRRLIPGGEDMCNEQMVEELESYISCLKMQVNVLQYLADKNC</sequence>
<feature type="domain" description="IBH1-like N-terminal" evidence="6">
    <location>
        <begin position="23"/>
        <end position="83"/>
    </location>
</feature>
<dbReference type="InterPro" id="IPR059002">
    <property type="entry name" value="IBH1_N"/>
</dbReference>
<evidence type="ECO:0000313" key="8">
    <source>
        <dbReference type="Proteomes" id="UP000289738"/>
    </source>
</evidence>
<keyword evidence="8" id="KW-1185">Reference proteome</keyword>
<feature type="region of interest" description="Disordered" evidence="5">
    <location>
        <begin position="86"/>
        <end position="109"/>
    </location>
</feature>
<dbReference type="InterPro" id="IPR044549">
    <property type="entry name" value="bHLH_AtIBH1-like"/>
</dbReference>
<dbReference type="OrthoDB" id="658598at2759"/>
<evidence type="ECO:0000259" key="6">
    <source>
        <dbReference type="Pfam" id="PF26576"/>
    </source>
</evidence>
<evidence type="ECO:0000256" key="4">
    <source>
        <dbReference type="ARBA" id="ARBA00023242"/>
    </source>
</evidence>
<dbReference type="PANTHER" id="PTHR33124:SF42">
    <property type="entry name" value="TRANSCRIPTION FACTOR BHLH146"/>
    <property type="match status" value="1"/>
</dbReference>
<accession>A0A444ZI72</accession>
<proteinExistence type="predicted"/>
<dbReference type="InterPro" id="IPR044660">
    <property type="entry name" value="IBH1-like"/>
</dbReference>
<evidence type="ECO:0000256" key="5">
    <source>
        <dbReference type="SAM" id="MobiDB-lite"/>
    </source>
</evidence>
<evidence type="ECO:0000256" key="3">
    <source>
        <dbReference type="ARBA" id="ARBA00023163"/>
    </source>
</evidence>
<dbReference type="GO" id="GO:0006355">
    <property type="term" value="P:regulation of DNA-templated transcription"/>
    <property type="evidence" value="ECO:0007669"/>
    <property type="project" value="InterPro"/>
</dbReference>
<feature type="compositionally biased region" description="Low complexity" evidence="5">
    <location>
        <begin position="95"/>
        <end position="109"/>
    </location>
</feature>
<dbReference type="CDD" id="cd11444">
    <property type="entry name" value="bHLH_AtIBH1_like"/>
    <property type="match status" value="1"/>
</dbReference>
<dbReference type="PANTHER" id="PTHR33124">
    <property type="entry name" value="TRANSCRIPTION FACTOR IBH1-LIKE 1"/>
    <property type="match status" value="1"/>
</dbReference>